<evidence type="ECO:0000256" key="2">
    <source>
        <dbReference type="ARBA" id="ARBA00022645"/>
    </source>
</evidence>
<dbReference type="OMA" id="GDWMKPF"/>
<evidence type="ECO:0000256" key="6">
    <source>
        <dbReference type="RuleBase" id="RU361156"/>
    </source>
</evidence>
<feature type="signal peptide" evidence="6">
    <location>
        <begin position="1"/>
        <end position="25"/>
    </location>
</feature>
<dbReference type="AlphaFoldDB" id="A0A066W1Y3"/>
<dbReference type="InterPro" id="IPR001563">
    <property type="entry name" value="Peptidase_S10"/>
</dbReference>
<dbReference type="STRING" id="1037660.A0A066W1Y3"/>
<keyword evidence="8" id="KW-1185">Reference proteome</keyword>
<dbReference type="GO" id="GO:0004185">
    <property type="term" value="F:serine-type carboxypeptidase activity"/>
    <property type="evidence" value="ECO:0007669"/>
    <property type="project" value="UniProtKB-UniRule"/>
</dbReference>
<dbReference type="HOGENOM" id="CLU_008523_10_4_1"/>
<gene>
    <name evidence="7" type="ORF">K437DRAFT_255694</name>
</gene>
<dbReference type="GeneID" id="25264224"/>
<keyword evidence="2 6" id="KW-0121">Carboxypeptidase</keyword>
<sequence>MRSSYLSTVSATLICAAALQSVIIASPAVPAEEIRYNALGNMVWDATSDGLQQAMDELPSLGRPDFSGLRVKEMEHAFITKLAEVEEDAAGMLESMHDLLSDGFKLLEDKANSFLHRGKVLVDGIEYDKLVHPFFPDYALRITSQPGLRGVPSHMRESIASKASFCDPDVYSVSGYLDISETKHLWFIFFESRNNPKKDPLVLWLNGGPGCSSSTGLLFELGPCSIADERSTKNNPHSWTNKANMIFLDQPASGVGYSYSEEGTINNTPAAAVDIYAFLQLFMQKFPKYASLPFHMAAESYGGMYLPNFSNYIWKQNQALRSVAASASAHKATKHAVAPQHINLTSVLIGNGLSAPAIQFPSVVDFACGKDNEYRMFDPESSQCVAMTSKAKTCRSLIESCYKYNNSFTCTPAALYCWSGMYSPMQQSGLNLYDVRRSCDRDPSKDGPLCYKQMEYIQTLMNKPEIKKQLGVPSKVDFQSCNMQVNQAFLLHGDSMHDAASLLIPLIEDDIRVLIYAGETDAMCNWIGNYQWVQALDTSYASEFAAAPEAEWLVNGKNAGFVRTATGSSSSSKTFGNLAFLKVAKAGHMVPYDQPEAAADMFEKWLANEALDTM</sequence>
<dbReference type="PROSITE" id="PS00131">
    <property type="entry name" value="CARBOXYPEPT_SER_SER"/>
    <property type="match status" value="1"/>
</dbReference>
<dbReference type="InterPro" id="IPR029058">
    <property type="entry name" value="AB_hydrolase_fold"/>
</dbReference>
<dbReference type="InterPro" id="IPR018202">
    <property type="entry name" value="Ser_caboxypep_ser_AS"/>
</dbReference>
<evidence type="ECO:0000313" key="8">
    <source>
        <dbReference type="Proteomes" id="UP000027361"/>
    </source>
</evidence>
<protein>
    <recommendedName>
        <fullName evidence="6">Carboxypeptidase</fullName>
        <ecNumber evidence="6">3.4.16.-</ecNumber>
    </recommendedName>
</protein>
<dbReference type="Gene3D" id="1.10.287.410">
    <property type="match status" value="1"/>
</dbReference>
<reference evidence="7 8" key="1">
    <citation type="submission" date="2014-05" db="EMBL/GenBank/DDBJ databases">
        <title>Draft genome sequence of a rare smut relative, Tilletiaria anomala UBC 951.</title>
        <authorList>
            <consortium name="DOE Joint Genome Institute"/>
            <person name="Toome M."/>
            <person name="Kuo A."/>
            <person name="Henrissat B."/>
            <person name="Lipzen A."/>
            <person name="Tritt A."/>
            <person name="Yoshinaga Y."/>
            <person name="Zane M."/>
            <person name="Barry K."/>
            <person name="Grigoriev I.V."/>
            <person name="Spatafora J.W."/>
            <person name="Aimea M.C."/>
        </authorList>
    </citation>
    <scope>NUCLEOTIDE SEQUENCE [LARGE SCALE GENOMIC DNA]</scope>
    <source>
        <strain evidence="7 8">UBC 951</strain>
    </source>
</reference>
<proteinExistence type="inferred from homology"/>
<evidence type="ECO:0000256" key="1">
    <source>
        <dbReference type="ARBA" id="ARBA00009431"/>
    </source>
</evidence>
<dbReference type="GO" id="GO:0000324">
    <property type="term" value="C:fungal-type vacuole"/>
    <property type="evidence" value="ECO:0007669"/>
    <property type="project" value="TreeGrafter"/>
</dbReference>
<dbReference type="RefSeq" id="XP_013243981.1">
    <property type="nucleotide sequence ID" value="XM_013388527.1"/>
</dbReference>
<dbReference type="Proteomes" id="UP000027361">
    <property type="component" value="Unassembled WGS sequence"/>
</dbReference>
<name>A0A066W1Y3_TILAU</name>
<keyword evidence="3 6" id="KW-0645">Protease</keyword>
<dbReference type="PRINTS" id="PR00724">
    <property type="entry name" value="CRBOXYPTASEC"/>
</dbReference>
<keyword evidence="6" id="KW-0732">Signal</keyword>
<keyword evidence="4 6" id="KW-0378">Hydrolase</keyword>
<evidence type="ECO:0000313" key="7">
    <source>
        <dbReference type="EMBL" id="KDN47962.1"/>
    </source>
</evidence>
<comment type="caution">
    <text evidence="7">The sequence shown here is derived from an EMBL/GenBank/DDBJ whole genome shotgun (WGS) entry which is preliminary data.</text>
</comment>
<dbReference type="EMBL" id="JMSN01000027">
    <property type="protein sequence ID" value="KDN47962.1"/>
    <property type="molecule type" value="Genomic_DNA"/>
</dbReference>
<dbReference type="OrthoDB" id="443318at2759"/>
<dbReference type="Pfam" id="PF00450">
    <property type="entry name" value="Peptidase_S10"/>
    <property type="match status" value="1"/>
</dbReference>
<dbReference type="InParanoid" id="A0A066W1Y3"/>
<organism evidence="7 8">
    <name type="scientific">Tilletiaria anomala (strain ATCC 24038 / CBS 436.72 / UBC 951)</name>
    <dbReference type="NCBI Taxonomy" id="1037660"/>
    <lineage>
        <taxon>Eukaryota</taxon>
        <taxon>Fungi</taxon>
        <taxon>Dikarya</taxon>
        <taxon>Basidiomycota</taxon>
        <taxon>Ustilaginomycotina</taxon>
        <taxon>Exobasidiomycetes</taxon>
        <taxon>Georgefischeriales</taxon>
        <taxon>Tilletiariaceae</taxon>
        <taxon>Tilletiaria</taxon>
    </lineage>
</organism>
<comment type="similarity">
    <text evidence="1 6">Belongs to the peptidase S10 family.</text>
</comment>
<dbReference type="Gene3D" id="3.40.50.1820">
    <property type="entry name" value="alpha/beta hydrolase"/>
    <property type="match status" value="1"/>
</dbReference>
<evidence type="ECO:0000256" key="4">
    <source>
        <dbReference type="ARBA" id="ARBA00022801"/>
    </source>
</evidence>
<dbReference type="EC" id="3.4.16.-" evidence="6"/>
<evidence type="ECO:0000256" key="5">
    <source>
        <dbReference type="ARBA" id="ARBA00023180"/>
    </source>
</evidence>
<feature type="chain" id="PRO_5006512124" description="Carboxypeptidase" evidence="6">
    <location>
        <begin position="26"/>
        <end position="614"/>
    </location>
</feature>
<keyword evidence="5" id="KW-0325">Glycoprotein</keyword>
<accession>A0A066W1Y3</accession>
<dbReference type="PANTHER" id="PTHR11802">
    <property type="entry name" value="SERINE PROTEASE FAMILY S10 SERINE CARBOXYPEPTIDASE"/>
    <property type="match status" value="1"/>
</dbReference>
<dbReference type="SUPFAM" id="SSF53474">
    <property type="entry name" value="alpha/beta-Hydrolases"/>
    <property type="match status" value="1"/>
</dbReference>
<dbReference type="GO" id="GO:0006508">
    <property type="term" value="P:proteolysis"/>
    <property type="evidence" value="ECO:0007669"/>
    <property type="project" value="UniProtKB-KW"/>
</dbReference>
<dbReference type="PANTHER" id="PTHR11802:SF452">
    <property type="entry name" value="CARBOXYPEPTIDASE"/>
    <property type="match status" value="1"/>
</dbReference>
<evidence type="ECO:0000256" key="3">
    <source>
        <dbReference type="ARBA" id="ARBA00022670"/>
    </source>
</evidence>